<reference evidence="1 2" key="1">
    <citation type="journal article" date="2020" name="Appl. Environ. Microbiol.">
        <title>Genomic Characteristics of a Novel Species of Ammonia-Oxidizing Archaea from the Jiulong River Estuary.</title>
        <authorList>
            <person name="Zou D."/>
            <person name="Wan R."/>
            <person name="Han L."/>
            <person name="Xu M.N."/>
            <person name="Liu Y."/>
            <person name="Liu H."/>
            <person name="Kao S.J."/>
            <person name="Li M."/>
        </authorList>
    </citation>
    <scope>NUCLEOTIDE SEQUENCE [LARGE SCALE GENOMIC DNA]</scope>
    <source>
        <strain evidence="1">S2bin1</strain>
    </source>
</reference>
<accession>A0AC60W858</accession>
<sequence length="271" mass="28883">MPSLNYLLIISLGLIFVAIISSTFVYAESTTVNVEGDNYDIEYTGNGVSVTGVEADLDFISLIFSVDVTNSPGTLEVTFERAFFDSVYQGSDDSFIILADGDEPSYSEIETSATSRTLSMTLPSGTDEVEIIGSVFGSGPQEPAEEPVKEEPAEEPVKEEPSEEPVKEEPVEEPVKDKPVKEDEKQPTEKPRTECGPGTVLKGGVCVLDQRCGPGTVLKDDVCVLDSTPKKSAAPQALGKELVYGFVAAFVVAGIIGIILALMGKASKSKD</sequence>
<comment type="caution">
    <text evidence="1">The sequence shown here is derived from an EMBL/GenBank/DDBJ whole genome shotgun (WGS) entry which is preliminary data.</text>
</comment>
<dbReference type="Proteomes" id="UP000591542">
    <property type="component" value="Unassembled WGS sequence"/>
</dbReference>
<evidence type="ECO:0000313" key="1">
    <source>
        <dbReference type="EMBL" id="MBA4463435.1"/>
    </source>
</evidence>
<evidence type="ECO:0000313" key="2">
    <source>
        <dbReference type="Proteomes" id="UP000591542"/>
    </source>
</evidence>
<name>A0AC60W858_9ARCH</name>
<protein>
    <submittedName>
        <fullName evidence="1">Uncharacterized protein</fullName>
    </submittedName>
</protein>
<dbReference type="EMBL" id="JACEMX010000093">
    <property type="protein sequence ID" value="MBA4463435.1"/>
    <property type="molecule type" value="Genomic_DNA"/>
</dbReference>
<gene>
    <name evidence="1" type="ORF">H2B01_04540</name>
</gene>
<proteinExistence type="predicted"/>
<organism evidence="1 2">
    <name type="scientific">Candidatus Nitrosomaritimum aestuariumsis</name>
    <dbReference type="NCBI Taxonomy" id="3342354"/>
    <lineage>
        <taxon>Archaea</taxon>
        <taxon>Nitrososphaerota</taxon>
        <taxon>Nitrososphaeria</taxon>
        <taxon>Nitrosopumilales</taxon>
        <taxon>Nitrosopumilaceae</taxon>
        <taxon>Candidatus Nitrosomaritimum</taxon>
    </lineage>
</organism>